<gene>
    <name evidence="2" type="ORF">IAC58_00795</name>
</gene>
<dbReference type="PROSITE" id="PS51257">
    <property type="entry name" value="PROKAR_LIPOPROTEIN"/>
    <property type="match status" value="1"/>
</dbReference>
<evidence type="ECO:0000256" key="1">
    <source>
        <dbReference type="SAM" id="SignalP"/>
    </source>
</evidence>
<accession>A0A9D9GTW2</accession>
<keyword evidence="1" id="KW-0732">Signal</keyword>
<name>A0A9D9GTW2_9BACL</name>
<sequence>MKLKWIILLLPILMLFSCNGETTNSNTTNDVEFKFQVIANVDYYNGNKNYVMYDEENGYYADVNLGTNFYIPFRYSPLNYPNRDIEFYIEDETICRMDTSNIGRVNTLKRGVTTVSIEPTYFPDYRVDIRVRVL</sequence>
<feature type="signal peptide" evidence="1">
    <location>
        <begin position="1"/>
        <end position="20"/>
    </location>
</feature>
<reference evidence="2" key="1">
    <citation type="submission" date="2020-10" db="EMBL/GenBank/DDBJ databases">
        <authorList>
            <person name="Gilroy R."/>
        </authorList>
    </citation>
    <scope>NUCLEOTIDE SEQUENCE</scope>
    <source>
        <strain evidence="2">11159</strain>
    </source>
</reference>
<proteinExistence type="predicted"/>
<evidence type="ECO:0000313" key="2">
    <source>
        <dbReference type="EMBL" id="MBO8427085.1"/>
    </source>
</evidence>
<dbReference type="Proteomes" id="UP000823613">
    <property type="component" value="Unassembled WGS sequence"/>
</dbReference>
<comment type="caution">
    <text evidence="2">The sequence shown here is derived from an EMBL/GenBank/DDBJ whole genome shotgun (WGS) entry which is preliminary data.</text>
</comment>
<protein>
    <recommendedName>
        <fullName evidence="4">Lipoprotein</fullName>
    </recommendedName>
</protein>
<dbReference type="AlphaFoldDB" id="A0A9D9GTW2"/>
<evidence type="ECO:0008006" key="4">
    <source>
        <dbReference type="Google" id="ProtNLM"/>
    </source>
</evidence>
<reference evidence="2" key="2">
    <citation type="journal article" date="2021" name="PeerJ">
        <title>Extensive microbial diversity within the chicken gut microbiome revealed by metagenomics and culture.</title>
        <authorList>
            <person name="Gilroy R."/>
            <person name="Ravi A."/>
            <person name="Getino M."/>
            <person name="Pursley I."/>
            <person name="Horton D.L."/>
            <person name="Alikhan N.F."/>
            <person name="Baker D."/>
            <person name="Gharbi K."/>
            <person name="Hall N."/>
            <person name="Watson M."/>
            <person name="Adriaenssens E.M."/>
            <person name="Foster-Nyarko E."/>
            <person name="Jarju S."/>
            <person name="Secka A."/>
            <person name="Antonio M."/>
            <person name="Oren A."/>
            <person name="Chaudhuri R.R."/>
            <person name="La Ragione R."/>
            <person name="Hildebrand F."/>
            <person name="Pallen M.J."/>
        </authorList>
    </citation>
    <scope>NUCLEOTIDE SEQUENCE</scope>
    <source>
        <strain evidence="2">11159</strain>
    </source>
</reference>
<dbReference type="EMBL" id="JADIMY010000013">
    <property type="protein sequence ID" value="MBO8427085.1"/>
    <property type="molecule type" value="Genomic_DNA"/>
</dbReference>
<organism evidence="2 3">
    <name type="scientific">Candidatus Onthovivens merdipullorum</name>
    <dbReference type="NCBI Taxonomy" id="2840889"/>
    <lineage>
        <taxon>Bacteria</taxon>
        <taxon>Bacillati</taxon>
        <taxon>Bacillota</taxon>
        <taxon>Bacilli</taxon>
        <taxon>Bacillales</taxon>
        <taxon>Candidatus Onthovivens</taxon>
    </lineage>
</organism>
<evidence type="ECO:0000313" key="3">
    <source>
        <dbReference type="Proteomes" id="UP000823613"/>
    </source>
</evidence>
<feature type="chain" id="PRO_5039481503" description="Lipoprotein" evidence="1">
    <location>
        <begin position="21"/>
        <end position="134"/>
    </location>
</feature>